<keyword evidence="3" id="KW-1185">Reference proteome</keyword>
<organism evidence="2 3">
    <name type="scientific">Pediococcus cellicola</name>
    <dbReference type="NCBI Taxonomy" id="319652"/>
    <lineage>
        <taxon>Bacteria</taxon>
        <taxon>Bacillati</taxon>
        <taxon>Bacillota</taxon>
        <taxon>Bacilli</taxon>
        <taxon>Lactobacillales</taxon>
        <taxon>Lactobacillaceae</taxon>
        <taxon>Pediococcus</taxon>
    </lineage>
</organism>
<keyword evidence="1" id="KW-0472">Membrane</keyword>
<name>A0A0R2IME7_9LACO</name>
<dbReference type="AlphaFoldDB" id="A0A0R2IME7"/>
<dbReference type="Pfam" id="PF20563">
    <property type="entry name" value="DUF6773"/>
    <property type="match status" value="1"/>
</dbReference>
<dbReference type="PATRIC" id="fig|319652.3.peg.1733"/>
<comment type="caution">
    <text evidence="2">The sequence shown here is derived from an EMBL/GenBank/DDBJ whole genome shotgun (WGS) entry which is preliminary data.</text>
</comment>
<feature type="transmembrane region" description="Helical" evidence="1">
    <location>
        <begin position="113"/>
        <end position="135"/>
    </location>
</feature>
<dbReference type="InterPro" id="IPR046664">
    <property type="entry name" value="DUF6773"/>
</dbReference>
<feature type="transmembrane region" description="Helical" evidence="1">
    <location>
        <begin position="21"/>
        <end position="42"/>
    </location>
</feature>
<evidence type="ECO:0000313" key="2">
    <source>
        <dbReference type="EMBL" id="KRN65870.1"/>
    </source>
</evidence>
<dbReference type="OrthoDB" id="2664524at2"/>
<gene>
    <name evidence="2" type="ORF">IV80_GL001711</name>
</gene>
<sequence>MKKHTVIDERILTQQRKINSEALVVLMTLLGVAVLIQSALLNRPFHEYWIELATFLITSTYLIVRYLIVGLNISTNGQHMPLLVSTVVALIVTILNGFTNYTRYNNFYLKDGLGIFVAVLAITFLSAFLLTYVVATIVNQLNQHRQAAINKKMDEIEK</sequence>
<accession>A0A0R2IME7</accession>
<dbReference type="RefSeq" id="WP_057751509.1">
    <property type="nucleotide sequence ID" value="NZ_BJVH01000009.1"/>
</dbReference>
<feature type="transmembrane region" description="Helical" evidence="1">
    <location>
        <begin position="80"/>
        <end position="101"/>
    </location>
</feature>
<feature type="transmembrane region" description="Helical" evidence="1">
    <location>
        <begin position="48"/>
        <end position="68"/>
    </location>
</feature>
<keyword evidence="1" id="KW-0812">Transmembrane</keyword>
<proteinExistence type="predicted"/>
<evidence type="ECO:0000313" key="3">
    <source>
        <dbReference type="Proteomes" id="UP000051568"/>
    </source>
</evidence>
<dbReference type="Proteomes" id="UP000051568">
    <property type="component" value="Unassembled WGS sequence"/>
</dbReference>
<keyword evidence="1" id="KW-1133">Transmembrane helix</keyword>
<reference evidence="2 3" key="1">
    <citation type="journal article" date="2015" name="Genome Announc.">
        <title>Expanding the biotechnology potential of lactobacilli through comparative genomics of 213 strains and associated genera.</title>
        <authorList>
            <person name="Sun Z."/>
            <person name="Harris H.M."/>
            <person name="McCann A."/>
            <person name="Guo C."/>
            <person name="Argimon S."/>
            <person name="Zhang W."/>
            <person name="Yang X."/>
            <person name="Jeffery I.B."/>
            <person name="Cooney J.C."/>
            <person name="Kagawa T.F."/>
            <person name="Liu W."/>
            <person name="Song Y."/>
            <person name="Salvetti E."/>
            <person name="Wrobel A."/>
            <person name="Rasinkangas P."/>
            <person name="Parkhill J."/>
            <person name="Rea M.C."/>
            <person name="O'Sullivan O."/>
            <person name="Ritari J."/>
            <person name="Douillard F.P."/>
            <person name="Paul Ross R."/>
            <person name="Yang R."/>
            <person name="Briner A.E."/>
            <person name="Felis G.E."/>
            <person name="de Vos W.M."/>
            <person name="Barrangou R."/>
            <person name="Klaenhammer T.R."/>
            <person name="Caufield P.W."/>
            <person name="Cui Y."/>
            <person name="Zhang H."/>
            <person name="O'Toole P.W."/>
        </authorList>
    </citation>
    <scope>NUCLEOTIDE SEQUENCE [LARGE SCALE GENOMIC DNA]</scope>
    <source>
        <strain evidence="2 3">DSM 17757</strain>
    </source>
</reference>
<protein>
    <submittedName>
        <fullName evidence="2">Uncharacterized protein</fullName>
    </submittedName>
</protein>
<dbReference type="EMBL" id="JQBR01000007">
    <property type="protein sequence ID" value="KRN65870.1"/>
    <property type="molecule type" value="Genomic_DNA"/>
</dbReference>
<evidence type="ECO:0000256" key="1">
    <source>
        <dbReference type="SAM" id="Phobius"/>
    </source>
</evidence>